<evidence type="ECO:0000313" key="1">
    <source>
        <dbReference type="EMBL" id="KAJ4709640.1"/>
    </source>
</evidence>
<evidence type="ECO:0000313" key="2">
    <source>
        <dbReference type="Proteomes" id="UP001164539"/>
    </source>
</evidence>
<comment type="caution">
    <text evidence="1">The sequence shown here is derived from an EMBL/GenBank/DDBJ whole genome shotgun (WGS) entry which is preliminary data.</text>
</comment>
<accession>A0ACC1XE16</accession>
<reference evidence="1 2" key="1">
    <citation type="journal article" date="2023" name="Science">
        <title>Complex scaffold remodeling in plant triterpene biosynthesis.</title>
        <authorList>
            <person name="De La Pena R."/>
            <person name="Hodgson H."/>
            <person name="Liu J.C."/>
            <person name="Stephenson M.J."/>
            <person name="Martin A.C."/>
            <person name="Owen C."/>
            <person name="Harkess A."/>
            <person name="Leebens-Mack J."/>
            <person name="Jimenez L.E."/>
            <person name="Osbourn A."/>
            <person name="Sattely E.S."/>
        </authorList>
    </citation>
    <scope>NUCLEOTIDE SEQUENCE [LARGE SCALE GENOMIC DNA]</scope>
    <source>
        <strain evidence="2">cv. JPN11</strain>
        <tissue evidence="1">Leaf</tissue>
    </source>
</reference>
<organism evidence="1 2">
    <name type="scientific">Melia azedarach</name>
    <name type="common">Chinaberry tree</name>
    <dbReference type="NCBI Taxonomy" id="155640"/>
    <lineage>
        <taxon>Eukaryota</taxon>
        <taxon>Viridiplantae</taxon>
        <taxon>Streptophyta</taxon>
        <taxon>Embryophyta</taxon>
        <taxon>Tracheophyta</taxon>
        <taxon>Spermatophyta</taxon>
        <taxon>Magnoliopsida</taxon>
        <taxon>eudicotyledons</taxon>
        <taxon>Gunneridae</taxon>
        <taxon>Pentapetalae</taxon>
        <taxon>rosids</taxon>
        <taxon>malvids</taxon>
        <taxon>Sapindales</taxon>
        <taxon>Meliaceae</taxon>
        <taxon>Melia</taxon>
    </lineage>
</organism>
<protein>
    <submittedName>
        <fullName evidence="1">Cysteine-rich RLK 34</fullName>
    </submittedName>
</protein>
<sequence>MATKFIVFFLFFTFLSSSQLQFSAAQNWIKAAYWLTGSEFPISDINSALFTHLICAFAEVDSSTFQLSVPFASQEYFSNFTGIIRRKNPSVKSLLSVWNGQNSTYQSILGNRNINPSVLSSMVGNSSRRKSFIESSLRTARSYGFHGIDLFWLWPSSADWNNLGIFLDEWRSAVSSDPRTSNDRPELTLSMAIRYSPTHEPVNYPIDSMKKNLNWAHLVAYDYHMPSRENVTGLHAALYNPSSNISTDFGIREWLKLGFPVNKLVLGVPFHGYAWTLVNSKDDDVGAPASGPGVTIDGSMGYKFIRAFIQNYGYGAASVYNATYVVDFFTSGRTWINYDGVETIKAKISYAKEKNLLGYKAFQLSNDDNWALSIAAGENNQEHKQRLLLIILLPIAFVFILIVFLICYFKRAAIKAKVSGVILRGKRRSLSIPENISTAAENFGRDAPTLQVFSFAEIKAATSNFSLANKLGEGGFGPVYKGNLPGGQEIAVKRLSATSAQGLEEFQNEVSLTARLQHVNLLRVLGYCTETDEKMLIYEYMPNKSLDLYLFDPIRRYVLDWEKRVKIIEGVTQGLLYLQEYSNFTIIHRDIKASNILLDSEMNPKISDFGMAKLFGKDVYEANTDRIVGTYGYVPPEYVRKGIYSMKYDVYSFGVLLLQIISGKRNTCYYGINENLNLLEYAYEQWKNNKGKEFIDQLLDDSSSPCKLLNCMQVALLCVQENAEDRPSMLEVSSMLRNESMANISAPKKPAFSVEGDGKNVQSGSTSGPNTYSFNDQDISLLEPR</sequence>
<gene>
    <name evidence="1" type="ORF">OWV82_019404</name>
</gene>
<dbReference type="Proteomes" id="UP001164539">
    <property type="component" value="Chromosome 10"/>
</dbReference>
<keyword evidence="2" id="KW-1185">Reference proteome</keyword>
<proteinExistence type="predicted"/>
<dbReference type="EMBL" id="CM051403">
    <property type="protein sequence ID" value="KAJ4709640.1"/>
    <property type="molecule type" value="Genomic_DNA"/>
</dbReference>
<name>A0ACC1XE16_MELAZ</name>